<proteinExistence type="predicted"/>
<protein>
    <submittedName>
        <fullName evidence="2">Uncharacterized protein</fullName>
    </submittedName>
</protein>
<keyword evidence="3" id="KW-1185">Reference proteome</keyword>
<evidence type="ECO:0000313" key="3">
    <source>
        <dbReference type="Proteomes" id="UP000800038"/>
    </source>
</evidence>
<feature type="region of interest" description="Disordered" evidence="1">
    <location>
        <begin position="68"/>
        <end position="147"/>
    </location>
</feature>
<sequence>MSDVEQKTPNKTGASGAAWSDSEKIAYLIVLCENEGKIEGKIAGAPIPDGRSIVSCKKLLWRLKEKHKDDINNIKNGQPLGPAPTGEQGETTTPVKPKAAPRKRKTKAETEATNGDVEEGSPKKKAGGHKKQVDVVKEENVEDKAVI</sequence>
<reference evidence="2" key="1">
    <citation type="journal article" date="2020" name="Stud. Mycol.">
        <title>101 Dothideomycetes genomes: a test case for predicting lifestyles and emergence of pathogens.</title>
        <authorList>
            <person name="Haridas S."/>
            <person name="Albert R."/>
            <person name="Binder M."/>
            <person name="Bloem J."/>
            <person name="Labutti K."/>
            <person name="Salamov A."/>
            <person name="Andreopoulos B."/>
            <person name="Baker S."/>
            <person name="Barry K."/>
            <person name="Bills G."/>
            <person name="Bluhm B."/>
            <person name="Cannon C."/>
            <person name="Castanera R."/>
            <person name="Culley D."/>
            <person name="Daum C."/>
            <person name="Ezra D."/>
            <person name="Gonzalez J."/>
            <person name="Henrissat B."/>
            <person name="Kuo A."/>
            <person name="Liang C."/>
            <person name="Lipzen A."/>
            <person name="Lutzoni F."/>
            <person name="Magnuson J."/>
            <person name="Mondo S."/>
            <person name="Nolan M."/>
            <person name="Ohm R."/>
            <person name="Pangilinan J."/>
            <person name="Park H.-J."/>
            <person name="Ramirez L."/>
            <person name="Alfaro M."/>
            <person name="Sun H."/>
            <person name="Tritt A."/>
            <person name="Yoshinaga Y."/>
            <person name="Zwiers L.-H."/>
            <person name="Turgeon B."/>
            <person name="Goodwin S."/>
            <person name="Spatafora J."/>
            <person name="Crous P."/>
            <person name="Grigoriev I."/>
        </authorList>
    </citation>
    <scope>NUCLEOTIDE SEQUENCE</scope>
    <source>
        <strain evidence="2">CBS 161.51</strain>
    </source>
</reference>
<feature type="compositionally biased region" description="Basic and acidic residues" evidence="1">
    <location>
        <begin position="131"/>
        <end position="147"/>
    </location>
</feature>
<evidence type="ECO:0000313" key="2">
    <source>
        <dbReference type="EMBL" id="KAF1939600.1"/>
    </source>
</evidence>
<accession>A0A6A5SIT5</accession>
<evidence type="ECO:0000256" key="1">
    <source>
        <dbReference type="SAM" id="MobiDB-lite"/>
    </source>
</evidence>
<name>A0A6A5SIT5_9PLEO</name>
<dbReference type="OrthoDB" id="3796724at2759"/>
<dbReference type="AlphaFoldDB" id="A0A6A5SIT5"/>
<organism evidence="2 3">
    <name type="scientific">Clathrospora elynae</name>
    <dbReference type="NCBI Taxonomy" id="706981"/>
    <lineage>
        <taxon>Eukaryota</taxon>
        <taxon>Fungi</taxon>
        <taxon>Dikarya</taxon>
        <taxon>Ascomycota</taxon>
        <taxon>Pezizomycotina</taxon>
        <taxon>Dothideomycetes</taxon>
        <taxon>Pleosporomycetidae</taxon>
        <taxon>Pleosporales</taxon>
        <taxon>Diademaceae</taxon>
        <taxon>Clathrospora</taxon>
    </lineage>
</organism>
<dbReference type="Proteomes" id="UP000800038">
    <property type="component" value="Unassembled WGS sequence"/>
</dbReference>
<gene>
    <name evidence="2" type="ORF">EJ02DRAFT_456804</name>
</gene>
<dbReference type="EMBL" id="ML976078">
    <property type="protein sequence ID" value="KAF1939600.1"/>
    <property type="molecule type" value="Genomic_DNA"/>
</dbReference>